<evidence type="ECO:0000313" key="2">
    <source>
        <dbReference type="EMBL" id="EJK72048.1"/>
    </source>
</evidence>
<evidence type="ECO:0000313" key="3">
    <source>
        <dbReference type="Proteomes" id="UP000266841"/>
    </source>
</evidence>
<dbReference type="eggNOG" id="ENOG502SR6Q">
    <property type="taxonomic scope" value="Eukaryota"/>
</dbReference>
<proteinExistence type="predicted"/>
<organism evidence="2 3">
    <name type="scientific">Thalassiosira oceanica</name>
    <name type="common">Marine diatom</name>
    <dbReference type="NCBI Taxonomy" id="159749"/>
    <lineage>
        <taxon>Eukaryota</taxon>
        <taxon>Sar</taxon>
        <taxon>Stramenopiles</taxon>
        <taxon>Ochrophyta</taxon>
        <taxon>Bacillariophyta</taxon>
        <taxon>Coscinodiscophyceae</taxon>
        <taxon>Thalassiosirophycidae</taxon>
        <taxon>Thalassiosirales</taxon>
        <taxon>Thalassiosiraceae</taxon>
        <taxon>Thalassiosira</taxon>
    </lineage>
</organism>
<feature type="compositionally biased region" description="Low complexity" evidence="1">
    <location>
        <begin position="157"/>
        <end position="169"/>
    </location>
</feature>
<dbReference type="OrthoDB" id="42397at2759"/>
<accession>K0T081</accession>
<feature type="region of interest" description="Disordered" evidence="1">
    <location>
        <begin position="17"/>
        <end position="36"/>
    </location>
</feature>
<dbReference type="OMA" id="WIAYKEP"/>
<feature type="compositionally biased region" description="Low complexity" evidence="1">
    <location>
        <begin position="177"/>
        <end position="188"/>
    </location>
</feature>
<sequence>MLRPNPNAKAEFLATVEPFVPRGGGDPPSPPPPFELPFEVTLDGYSREPWSSGRRLGPEEWRTCLLVSTDGRRRLPGFVGHLRERRKAAVCRFDGPAGERALLVVPHDPPEGAVPGDSELPEGVARDSVIFVKYLRDERLLNGGSDEATKRKHQEAARQQKMQQQATQATERKRQAAQHAARKQQSSAPSSTKRSGKKGAGGLLGNLMCAQQRTERALDTVRSQRAPCNEEFDPTSGAAGVINRFRNKVLSDLEGFKSDPSAATTKVSISLPALTRDVPADERDRVTMEALKFTVRIAPYIGDMDHDELGLTNICTKVYDAVDEVGDERWVAAREPSEFIDEMTVSVYKEGHCPPEVLEDMNRGDLPDEVKGAAKFAVESQSRAVERRGREEALRKVKGAVAGEGDVAVLNTNKRDRRTIEQIQRGLDEEDEEVKRRRFEQ</sequence>
<dbReference type="EMBL" id="AGNL01006426">
    <property type="protein sequence ID" value="EJK72048.1"/>
    <property type="molecule type" value="Genomic_DNA"/>
</dbReference>
<protein>
    <submittedName>
        <fullName evidence="2">Uncharacterized protein</fullName>
    </submittedName>
</protein>
<keyword evidence="3" id="KW-1185">Reference proteome</keyword>
<comment type="caution">
    <text evidence="2">The sequence shown here is derived from an EMBL/GenBank/DDBJ whole genome shotgun (WGS) entry which is preliminary data.</text>
</comment>
<reference evidence="2 3" key="1">
    <citation type="journal article" date="2012" name="Genome Biol.">
        <title>Genome and low-iron response of an oceanic diatom adapted to chronic iron limitation.</title>
        <authorList>
            <person name="Lommer M."/>
            <person name="Specht M."/>
            <person name="Roy A.S."/>
            <person name="Kraemer L."/>
            <person name="Andreson R."/>
            <person name="Gutowska M.A."/>
            <person name="Wolf J."/>
            <person name="Bergner S.V."/>
            <person name="Schilhabel M.B."/>
            <person name="Klostermeier U.C."/>
            <person name="Beiko R.G."/>
            <person name="Rosenstiel P."/>
            <person name="Hippler M."/>
            <person name="Laroche J."/>
        </authorList>
    </citation>
    <scope>NUCLEOTIDE SEQUENCE [LARGE SCALE GENOMIC DNA]</scope>
    <source>
        <strain evidence="2 3">CCMP1005</strain>
    </source>
</reference>
<evidence type="ECO:0000256" key="1">
    <source>
        <dbReference type="SAM" id="MobiDB-lite"/>
    </source>
</evidence>
<dbReference type="Proteomes" id="UP000266841">
    <property type="component" value="Unassembled WGS sequence"/>
</dbReference>
<name>K0T081_THAOC</name>
<dbReference type="AlphaFoldDB" id="K0T081"/>
<feature type="region of interest" description="Disordered" evidence="1">
    <location>
        <begin position="143"/>
        <end position="204"/>
    </location>
</feature>
<gene>
    <name evidence="2" type="ORF">THAOC_06460</name>
</gene>